<proteinExistence type="predicted"/>
<name>A0A944CGB6_9HYPH</name>
<dbReference type="RefSeq" id="WP_213217445.1">
    <property type="nucleotide sequence ID" value="NZ_QTKU01000005.1"/>
</dbReference>
<sequence>MLKTLSAFAIGLVFGIGIMLSGMANPAKVLNFFDIFGTWDPSLMFVMGGALVVTAIGYRLVFRMGHPLLADGFSLPTRKDLDAKLIGGSAIFGIGWGLSGFCPGGLVPALGLGRMEPVIAATAIVAGMIAFRIVNRLRATTPAASANQA</sequence>
<dbReference type="Proteomes" id="UP000705379">
    <property type="component" value="Unassembled WGS sequence"/>
</dbReference>
<organism evidence="2 3">
    <name type="scientific">Roseibium polysiphoniae</name>
    <dbReference type="NCBI Taxonomy" id="2571221"/>
    <lineage>
        <taxon>Bacteria</taxon>
        <taxon>Pseudomonadati</taxon>
        <taxon>Pseudomonadota</taxon>
        <taxon>Alphaproteobacteria</taxon>
        <taxon>Hyphomicrobiales</taxon>
        <taxon>Stappiaceae</taxon>
        <taxon>Roseibium</taxon>
    </lineage>
</organism>
<reference evidence="2" key="2">
    <citation type="journal article" date="2021" name="Microorganisms">
        <title>Bacterial Dimethylsulfoniopropionate Biosynthesis in the East China Sea.</title>
        <authorList>
            <person name="Liu J."/>
            <person name="Zhang Y."/>
            <person name="Liu J."/>
            <person name="Zhong H."/>
            <person name="Williams B.T."/>
            <person name="Zheng Y."/>
            <person name="Curson A.R.J."/>
            <person name="Sun C."/>
            <person name="Sun H."/>
            <person name="Song D."/>
            <person name="Wagner Mackenzie B."/>
            <person name="Bermejo Martinez A."/>
            <person name="Todd J.D."/>
            <person name="Zhang X.H."/>
        </authorList>
    </citation>
    <scope>NUCLEOTIDE SEQUENCE</scope>
    <source>
        <strain evidence="2">AESS21</strain>
    </source>
</reference>
<keyword evidence="1" id="KW-0812">Transmembrane</keyword>
<evidence type="ECO:0000313" key="2">
    <source>
        <dbReference type="EMBL" id="MBS8262137.1"/>
    </source>
</evidence>
<gene>
    <name evidence="2" type="ORF">DYI23_18050</name>
</gene>
<keyword evidence="1" id="KW-0472">Membrane</keyword>
<dbReference type="Pfam" id="PF20398">
    <property type="entry name" value="DUF6691"/>
    <property type="match status" value="1"/>
</dbReference>
<evidence type="ECO:0000313" key="3">
    <source>
        <dbReference type="Proteomes" id="UP000705379"/>
    </source>
</evidence>
<dbReference type="InterPro" id="IPR046513">
    <property type="entry name" value="DUF6691"/>
</dbReference>
<protein>
    <submittedName>
        <fullName evidence="2">YeeE/YedE family protein</fullName>
    </submittedName>
</protein>
<feature type="transmembrane region" description="Helical" evidence="1">
    <location>
        <begin position="118"/>
        <end position="135"/>
    </location>
</feature>
<comment type="caution">
    <text evidence="2">The sequence shown here is derived from an EMBL/GenBank/DDBJ whole genome shotgun (WGS) entry which is preliminary data.</text>
</comment>
<feature type="transmembrane region" description="Helical" evidence="1">
    <location>
        <begin position="83"/>
        <end position="106"/>
    </location>
</feature>
<reference evidence="2" key="1">
    <citation type="submission" date="2018-08" db="EMBL/GenBank/DDBJ databases">
        <authorList>
            <person name="Jin W."/>
            <person name="Wang H."/>
            <person name="Yang Y."/>
            <person name="Li M."/>
            <person name="Liu J."/>
        </authorList>
    </citation>
    <scope>NUCLEOTIDE SEQUENCE</scope>
    <source>
        <strain evidence="2">AESS21</strain>
    </source>
</reference>
<evidence type="ECO:0000256" key="1">
    <source>
        <dbReference type="SAM" id="Phobius"/>
    </source>
</evidence>
<dbReference type="EMBL" id="QTKU01000005">
    <property type="protein sequence ID" value="MBS8262137.1"/>
    <property type="molecule type" value="Genomic_DNA"/>
</dbReference>
<accession>A0A944CGB6</accession>
<feature type="transmembrane region" description="Helical" evidence="1">
    <location>
        <begin position="42"/>
        <end position="62"/>
    </location>
</feature>
<keyword evidence="1" id="KW-1133">Transmembrane helix</keyword>
<dbReference type="AlphaFoldDB" id="A0A944CGB6"/>